<dbReference type="AlphaFoldDB" id="A0AAD6RNU6"/>
<accession>A0AAD6RNU6</accession>
<protein>
    <submittedName>
        <fullName evidence="2">Uncharacterized protein</fullName>
    </submittedName>
</protein>
<dbReference type="Proteomes" id="UP001164929">
    <property type="component" value="Chromosome 1"/>
</dbReference>
<feature type="region of interest" description="Disordered" evidence="1">
    <location>
        <begin position="37"/>
        <end position="62"/>
    </location>
</feature>
<feature type="compositionally biased region" description="Polar residues" evidence="1">
    <location>
        <begin position="50"/>
        <end position="62"/>
    </location>
</feature>
<sequence length="62" mass="7146">MGPGGGRLDGWCPWINWRHWKWREVGGSRVKGSAFRPRSFASQWREPQEAKNTVTAPSKNYS</sequence>
<name>A0AAD6RNU6_9ROSI</name>
<keyword evidence="3" id="KW-1185">Reference proteome</keyword>
<gene>
    <name evidence="2" type="ORF">NC653_002381</name>
</gene>
<evidence type="ECO:0000313" key="3">
    <source>
        <dbReference type="Proteomes" id="UP001164929"/>
    </source>
</evidence>
<reference evidence="2 3" key="1">
    <citation type="journal article" date="2023" name="Mol. Ecol. Resour.">
        <title>Chromosome-level genome assembly of a triploid poplar Populus alba 'Berolinensis'.</title>
        <authorList>
            <person name="Chen S."/>
            <person name="Yu Y."/>
            <person name="Wang X."/>
            <person name="Wang S."/>
            <person name="Zhang T."/>
            <person name="Zhou Y."/>
            <person name="He R."/>
            <person name="Meng N."/>
            <person name="Wang Y."/>
            <person name="Liu W."/>
            <person name="Liu Z."/>
            <person name="Liu J."/>
            <person name="Guo Q."/>
            <person name="Huang H."/>
            <person name="Sederoff R.R."/>
            <person name="Wang G."/>
            <person name="Qu G."/>
            <person name="Chen S."/>
        </authorList>
    </citation>
    <scope>NUCLEOTIDE SEQUENCE [LARGE SCALE GENOMIC DNA]</scope>
    <source>
        <strain evidence="2">SC-2020</strain>
    </source>
</reference>
<comment type="caution">
    <text evidence="2">The sequence shown here is derived from an EMBL/GenBank/DDBJ whole genome shotgun (WGS) entry which is preliminary data.</text>
</comment>
<proteinExistence type="predicted"/>
<evidence type="ECO:0000313" key="2">
    <source>
        <dbReference type="EMBL" id="KAJ7012304.1"/>
    </source>
</evidence>
<dbReference type="EMBL" id="JAQIZT010000001">
    <property type="protein sequence ID" value="KAJ7012304.1"/>
    <property type="molecule type" value="Genomic_DNA"/>
</dbReference>
<evidence type="ECO:0000256" key="1">
    <source>
        <dbReference type="SAM" id="MobiDB-lite"/>
    </source>
</evidence>
<organism evidence="2 3">
    <name type="scientific">Populus alba x Populus x berolinensis</name>
    <dbReference type="NCBI Taxonomy" id="444605"/>
    <lineage>
        <taxon>Eukaryota</taxon>
        <taxon>Viridiplantae</taxon>
        <taxon>Streptophyta</taxon>
        <taxon>Embryophyta</taxon>
        <taxon>Tracheophyta</taxon>
        <taxon>Spermatophyta</taxon>
        <taxon>Magnoliopsida</taxon>
        <taxon>eudicotyledons</taxon>
        <taxon>Gunneridae</taxon>
        <taxon>Pentapetalae</taxon>
        <taxon>rosids</taxon>
        <taxon>fabids</taxon>
        <taxon>Malpighiales</taxon>
        <taxon>Salicaceae</taxon>
        <taxon>Saliceae</taxon>
        <taxon>Populus</taxon>
    </lineage>
</organism>